<feature type="compositionally biased region" description="Polar residues" evidence="1">
    <location>
        <begin position="1"/>
        <end position="12"/>
    </location>
</feature>
<feature type="region of interest" description="Disordered" evidence="1">
    <location>
        <begin position="1"/>
        <end position="61"/>
    </location>
</feature>
<evidence type="ECO:0000256" key="1">
    <source>
        <dbReference type="SAM" id="MobiDB-lite"/>
    </source>
</evidence>
<feature type="compositionally biased region" description="Basic residues" evidence="1">
    <location>
        <begin position="35"/>
        <end position="45"/>
    </location>
</feature>
<accession>A0A2P4S574</accession>
<evidence type="ECO:0008006" key="4">
    <source>
        <dbReference type="Google" id="ProtNLM"/>
    </source>
</evidence>
<protein>
    <recommendedName>
        <fullName evidence="4">Chromo-helicase-DNA binding protein</fullName>
    </recommendedName>
</protein>
<name>A0A2P4S574_BAMTH</name>
<dbReference type="EMBL" id="PPHD01106067">
    <property type="protein sequence ID" value="POI19239.1"/>
    <property type="molecule type" value="Genomic_DNA"/>
</dbReference>
<reference evidence="2 3" key="1">
    <citation type="submission" date="2018-01" db="EMBL/GenBank/DDBJ databases">
        <title>Comparison of the Chinese Bamboo Partridge and Red Junglefowl genome sequences highlights the importance of demography in genome evolution.</title>
        <authorList>
            <person name="Tiley G.P."/>
            <person name="Kimball R.T."/>
            <person name="Braun E.L."/>
            <person name="Burleigh J.G."/>
        </authorList>
    </citation>
    <scope>NUCLEOTIDE SEQUENCE [LARGE SCALE GENOMIC DNA]</scope>
    <source>
        <strain evidence="2">RTK389</strain>
        <tissue evidence="2">Blood</tissue>
    </source>
</reference>
<organism evidence="2 3">
    <name type="scientific">Bambusicola thoracicus</name>
    <name type="common">Chinese bamboo-partridge</name>
    <name type="synonym">Perdix thoracica</name>
    <dbReference type="NCBI Taxonomy" id="9083"/>
    <lineage>
        <taxon>Eukaryota</taxon>
        <taxon>Metazoa</taxon>
        <taxon>Chordata</taxon>
        <taxon>Craniata</taxon>
        <taxon>Vertebrata</taxon>
        <taxon>Euteleostomi</taxon>
        <taxon>Archelosauria</taxon>
        <taxon>Archosauria</taxon>
        <taxon>Dinosauria</taxon>
        <taxon>Saurischia</taxon>
        <taxon>Theropoda</taxon>
        <taxon>Coelurosauria</taxon>
        <taxon>Aves</taxon>
        <taxon>Neognathae</taxon>
        <taxon>Galloanserae</taxon>
        <taxon>Galliformes</taxon>
        <taxon>Phasianidae</taxon>
        <taxon>Perdicinae</taxon>
        <taxon>Bambusicola</taxon>
    </lineage>
</organism>
<feature type="compositionally biased region" description="Basic and acidic residues" evidence="1">
    <location>
        <begin position="46"/>
        <end position="61"/>
    </location>
</feature>
<evidence type="ECO:0000313" key="3">
    <source>
        <dbReference type="Proteomes" id="UP000237246"/>
    </source>
</evidence>
<sequence length="61" mass="7100">MRNCAKQISFNGNEGRCSRSRRYSGSDSDSISERKRPKKRGRPRTIPRENIKGFSDAEIRR</sequence>
<proteinExistence type="predicted"/>
<comment type="caution">
    <text evidence="2">The sequence shown here is derived from an EMBL/GenBank/DDBJ whole genome shotgun (WGS) entry which is preliminary data.</text>
</comment>
<keyword evidence="3" id="KW-1185">Reference proteome</keyword>
<evidence type="ECO:0000313" key="2">
    <source>
        <dbReference type="EMBL" id="POI19239.1"/>
    </source>
</evidence>
<gene>
    <name evidence="2" type="ORF">CIB84_017016</name>
</gene>
<dbReference type="Proteomes" id="UP000237246">
    <property type="component" value="Unassembled WGS sequence"/>
</dbReference>
<dbReference type="AlphaFoldDB" id="A0A2P4S574"/>